<keyword evidence="1" id="KW-0812">Transmembrane</keyword>
<keyword evidence="3" id="KW-1185">Reference proteome</keyword>
<dbReference type="AlphaFoldDB" id="A0A1T5DL78"/>
<sequence>MKIYPVKTEKRKKETFDHLTPLQKKTRQVALLLAFVSAFIFFFKILFF</sequence>
<accession>A0A1T5DL78</accession>
<protein>
    <submittedName>
        <fullName evidence="2">Uncharacterized protein</fullName>
    </submittedName>
</protein>
<evidence type="ECO:0000313" key="2">
    <source>
        <dbReference type="EMBL" id="SKB72484.1"/>
    </source>
</evidence>
<dbReference type="Proteomes" id="UP000190897">
    <property type="component" value="Unassembled WGS sequence"/>
</dbReference>
<dbReference type="STRING" id="651661.SAMN05660293_01716"/>
<gene>
    <name evidence="2" type="ORF">SAMN05660293_01716</name>
</gene>
<evidence type="ECO:0000313" key="3">
    <source>
        <dbReference type="Proteomes" id="UP000190897"/>
    </source>
</evidence>
<name>A0A1T5DL78_9BACT</name>
<organism evidence="2 3">
    <name type="scientific">Dyadobacter psychrophilus</name>
    <dbReference type="NCBI Taxonomy" id="651661"/>
    <lineage>
        <taxon>Bacteria</taxon>
        <taxon>Pseudomonadati</taxon>
        <taxon>Bacteroidota</taxon>
        <taxon>Cytophagia</taxon>
        <taxon>Cytophagales</taxon>
        <taxon>Spirosomataceae</taxon>
        <taxon>Dyadobacter</taxon>
    </lineage>
</organism>
<dbReference type="EMBL" id="FUZA01000002">
    <property type="protein sequence ID" value="SKB72484.1"/>
    <property type="molecule type" value="Genomic_DNA"/>
</dbReference>
<feature type="transmembrane region" description="Helical" evidence="1">
    <location>
        <begin position="29"/>
        <end position="47"/>
    </location>
</feature>
<reference evidence="3" key="1">
    <citation type="submission" date="2017-02" db="EMBL/GenBank/DDBJ databases">
        <authorList>
            <person name="Varghese N."/>
            <person name="Submissions S."/>
        </authorList>
    </citation>
    <scope>NUCLEOTIDE SEQUENCE [LARGE SCALE GENOMIC DNA]</scope>
    <source>
        <strain evidence="3">DSM 22270</strain>
    </source>
</reference>
<keyword evidence="1" id="KW-1133">Transmembrane helix</keyword>
<keyword evidence="1" id="KW-0472">Membrane</keyword>
<evidence type="ECO:0000256" key="1">
    <source>
        <dbReference type="SAM" id="Phobius"/>
    </source>
</evidence>
<proteinExistence type="predicted"/>